<dbReference type="RefSeq" id="WP_090103047.1">
    <property type="nucleotide sequence ID" value="NZ_FNIX01000018.1"/>
</dbReference>
<dbReference type="InterPro" id="IPR016039">
    <property type="entry name" value="Thiolase-like"/>
</dbReference>
<dbReference type="GO" id="GO:0004315">
    <property type="term" value="F:3-oxoacyl-[acyl-carrier-protein] synthase activity"/>
    <property type="evidence" value="ECO:0007669"/>
    <property type="project" value="InterPro"/>
</dbReference>
<dbReference type="InterPro" id="IPR013747">
    <property type="entry name" value="ACP_syn_III_C"/>
</dbReference>
<keyword evidence="6" id="KW-1185">Reference proteome</keyword>
<feature type="domain" description="Beta-ketoacyl-[acyl-carrier-protein] synthase III C-terminal" evidence="3">
    <location>
        <begin position="244"/>
        <end position="328"/>
    </location>
</feature>
<evidence type="ECO:0000313" key="5">
    <source>
        <dbReference type="EMBL" id="SDP88728.1"/>
    </source>
</evidence>
<reference evidence="6" key="1">
    <citation type="submission" date="2016-10" db="EMBL/GenBank/DDBJ databases">
        <authorList>
            <person name="Varghese N."/>
            <person name="Submissions S."/>
        </authorList>
    </citation>
    <scope>NUCLEOTIDE SEQUENCE [LARGE SCALE GENOMIC DNA]</scope>
    <source>
        <strain evidence="6">CGMCC 4.6609</strain>
    </source>
</reference>
<name>A0A1H0WDQ2_9PSEU</name>
<dbReference type="EMBL" id="FNIX01000018">
    <property type="protein sequence ID" value="SDP88728.1"/>
    <property type="molecule type" value="Genomic_DNA"/>
</dbReference>
<dbReference type="Proteomes" id="UP000199691">
    <property type="component" value="Unassembled WGS sequence"/>
</dbReference>
<sequence>MRHQPIGVVGTGSYLPARSVCNAEVAAAAGVTDEWITRKTRIRSRRRAAAHEATSDLAAAAANAALAQAGVRPDQVSYLVVATSTPDHPQPATASIVQHLISACNAASFDVNSVCSGFVFALSVANGLLRDHHHGYALVIGADIYSRILDHSDRGTAILFGDGAGAVLLGPVAAGQGVLGTRLTTRGDQHQLIGVPAGGSRQPASADTVANRQHYFTMKGRAVRDFVENGLGHEVATLLQDLFVAPQDIRHFVPHQANGTMLSDVWPTLGLPDATCHLSLENYGNTGSASIPITLDLAHRNGSIAENDFVLLCGFGGGMSIGTTLLSWAATRHAVEPPASNPSRYEAEPALISPR</sequence>
<gene>
    <name evidence="5" type="ORF">SAMN05421507_118137</name>
</gene>
<dbReference type="SUPFAM" id="SSF53901">
    <property type="entry name" value="Thiolase-like"/>
    <property type="match status" value="1"/>
</dbReference>
<dbReference type="STRING" id="641025.SAMN05421507_118137"/>
<dbReference type="GO" id="GO:0044550">
    <property type="term" value="P:secondary metabolite biosynthetic process"/>
    <property type="evidence" value="ECO:0007669"/>
    <property type="project" value="TreeGrafter"/>
</dbReference>
<evidence type="ECO:0000256" key="1">
    <source>
        <dbReference type="ARBA" id="ARBA00022679"/>
    </source>
</evidence>
<dbReference type="PANTHER" id="PTHR34069">
    <property type="entry name" value="3-OXOACYL-[ACYL-CARRIER-PROTEIN] SYNTHASE 3"/>
    <property type="match status" value="1"/>
</dbReference>
<protein>
    <submittedName>
        <fullName evidence="5">3-oxoacyl-[acyl-carrier-protein] synthase-3</fullName>
    </submittedName>
</protein>
<evidence type="ECO:0000256" key="2">
    <source>
        <dbReference type="ARBA" id="ARBA00023315"/>
    </source>
</evidence>
<evidence type="ECO:0000259" key="3">
    <source>
        <dbReference type="Pfam" id="PF08541"/>
    </source>
</evidence>
<dbReference type="NCBIfam" id="NF006829">
    <property type="entry name" value="PRK09352.1"/>
    <property type="match status" value="1"/>
</dbReference>
<dbReference type="CDD" id="cd00830">
    <property type="entry name" value="KAS_III"/>
    <property type="match status" value="1"/>
</dbReference>
<proteinExistence type="predicted"/>
<dbReference type="Pfam" id="PF08541">
    <property type="entry name" value="ACP_syn_III_C"/>
    <property type="match status" value="1"/>
</dbReference>
<dbReference type="GO" id="GO:0006633">
    <property type="term" value="P:fatty acid biosynthetic process"/>
    <property type="evidence" value="ECO:0007669"/>
    <property type="project" value="InterPro"/>
</dbReference>
<dbReference type="InterPro" id="IPR013751">
    <property type="entry name" value="ACP_syn_III_N"/>
</dbReference>
<dbReference type="OrthoDB" id="9815506at2"/>
<evidence type="ECO:0000259" key="4">
    <source>
        <dbReference type="Pfam" id="PF08545"/>
    </source>
</evidence>
<keyword evidence="1" id="KW-0808">Transferase</keyword>
<organism evidence="5 6">
    <name type="scientific">Lentzea jiangxiensis</name>
    <dbReference type="NCBI Taxonomy" id="641025"/>
    <lineage>
        <taxon>Bacteria</taxon>
        <taxon>Bacillati</taxon>
        <taxon>Actinomycetota</taxon>
        <taxon>Actinomycetes</taxon>
        <taxon>Pseudonocardiales</taxon>
        <taxon>Pseudonocardiaceae</taxon>
        <taxon>Lentzea</taxon>
    </lineage>
</organism>
<evidence type="ECO:0000313" key="6">
    <source>
        <dbReference type="Proteomes" id="UP000199691"/>
    </source>
</evidence>
<dbReference type="Pfam" id="PF08545">
    <property type="entry name" value="ACP_syn_III"/>
    <property type="match status" value="1"/>
</dbReference>
<accession>A0A1H0WDQ2</accession>
<feature type="domain" description="Beta-ketoacyl-[acyl-carrier-protein] synthase III N-terminal" evidence="4">
    <location>
        <begin position="109"/>
        <end position="187"/>
    </location>
</feature>
<dbReference type="Gene3D" id="3.40.47.10">
    <property type="match status" value="1"/>
</dbReference>
<dbReference type="AlphaFoldDB" id="A0A1H0WDQ2"/>
<dbReference type="PANTHER" id="PTHR34069:SF2">
    <property type="entry name" value="BETA-KETOACYL-[ACYL-CARRIER-PROTEIN] SYNTHASE III"/>
    <property type="match status" value="1"/>
</dbReference>
<keyword evidence="2" id="KW-0012">Acyltransferase</keyword>